<gene>
    <name evidence="4" type="ORF">P13BB106kb_p120</name>
</gene>
<accession>A0A2D2W7A5</accession>
<dbReference type="Pfam" id="PF05065">
    <property type="entry name" value="Phage_capsid"/>
    <property type="match status" value="1"/>
</dbReference>
<dbReference type="SUPFAM" id="SSF56563">
    <property type="entry name" value="Major capsid protein gp5"/>
    <property type="match status" value="1"/>
</dbReference>
<protein>
    <submittedName>
        <fullName evidence="4">Major head protein</fullName>
    </submittedName>
</protein>
<proteinExistence type="predicted"/>
<dbReference type="InterPro" id="IPR024455">
    <property type="entry name" value="Phage_capsid"/>
</dbReference>
<organism evidence="4 5">
    <name type="scientific">Pectobacterium phage DU_PP_V</name>
    <dbReference type="NCBI Taxonomy" id="2041492"/>
    <lineage>
        <taxon>Viruses</taxon>
        <taxon>Duplodnaviria</taxon>
        <taxon>Heunggongvirae</taxon>
        <taxon>Uroviricota</taxon>
        <taxon>Caudoviricetes</taxon>
        <taxon>Demerecviridae</taxon>
        <taxon>Mccorquodalevirinae</taxon>
        <taxon>Hongcheonvirus</taxon>
        <taxon>Hongcheonvirus DUPPV</taxon>
    </lineage>
</organism>
<dbReference type="Proteomes" id="UP000240663">
    <property type="component" value="Segment"/>
</dbReference>
<evidence type="ECO:0000256" key="2">
    <source>
        <dbReference type="ARBA" id="ARBA00022844"/>
    </source>
</evidence>
<evidence type="ECO:0000256" key="1">
    <source>
        <dbReference type="ARBA" id="ARBA00004328"/>
    </source>
</evidence>
<dbReference type="GO" id="GO:0044423">
    <property type="term" value="C:virion component"/>
    <property type="evidence" value="ECO:0007669"/>
    <property type="project" value="UniProtKB-KW"/>
</dbReference>
<sequence>MPAPTNTPDVNELLKTISDGLGLNSIKEAAAEIAAKKAADEKAAREALEQKRMEDMVAKATGEDRANLAKALELVKAMDEKSKADSAEFAKSVKENSETITALQDQIKQLLAARDGRSFVADNVAKALYGNTQEGFEEEVEKLVLLASVMQKDVFETNRGAEHFKAVNASSSIEVSTESYETIFSLRILRDLQKELVVGAMFEELPMSSKLLTMMVEPEAGEATWVDATTYGTPATVGAEDKTKLSEITFKTFKLAAKAYMTDETEEDAIFTLLPIMRRRLIEAHAIAIEKAFMTGPGTGGAPTGLLTMAAADGAVYATTAEADGSVLVTAKEIHKLRRNLGRHGLRLNKLALVVSMDAYYDLLEDEEFQDVSQVEAATAIKLQGQVGRIYGMPVLVSEYFPDKAASAPYCFIAYRENFIVPRQRAVTVEKERRASEQRDAYYVTQRVNLQRYFENGIVAGTYAA</sequence>
<evidence type="ECO:0000313" key="4">
    <source>
        <dbReference type="EMBL" id="ATS94104.1"/>
    </source>
</evidence>
<dbReference type="EMBL" id="MF979564">
    <property type="protein sequence ID" value="ATS94104.1"/>
    <property type="molecule type" value="Genomic_DNA"/>
</dbReference>
<dbReference type="Gene3D" id="3.30.2400.10">
    <property type="entry name" value="Major capsid protein gp5"/>
    <property type="match status" value="1"/>
</dbReference>
<dbReference type="NCBIfam" id="TIGR01554">
    <property type="entry name" value="major_cap_HK97"/>
    <property type="match status" value="1"/>
</dbReference>
<keyword evidence="5" id="KW-1185">Reference proteome</keyword>
<evidence type="ECO:0000259" key="3">
    <source>
        <dbReference type="Pfam" id="PF05065"/>
    </source>
</evidence>
<feature type="domain" description="Phage capsid-like C-terminal" evidence="3">
    <location>
        <begin position="187"/>
        <end position="462"/>
    </location>
</feature>
<keyword evidence="2" id="KW-0946">Virion</keyword>
<dbReference type="InterPro" id="IPR054612">
    <property type="entry name" value="Phage_capsid-like_C"/>
</dbReference>
<reference evidence="4 5" key="1">
    <citation type="submission" date="2017-09" db="EMBL/GenBank/DDBJ databases">
        <title>Complete genome sequence of bacteriophage (DU_PP_V) infecting Pectobacterium spp.</title>
        <authorList>
            <person name="Park T.-H."/>
        </authorList>
    </citation>
    <scope>NUCLEOTIDE SEQUENCE [LARGE SCALE GENOMIC DNA]</scope>
</reference>
<name>A0A2D2W7A5_9CAUD</name>
<evidence type="ECO:0000313" key="5">
    <source>
        <dbReference type="Proteomes" id="UP000240663"/>
    </source>
</evidence>
<comment type="subcellular location">
    <subcellularLocation>
        <location evidence="1">Virion</location>
    </subcellularLocation>
</comment>